<organism evidence="4 5">
    <name type="scientific">Ziziphus jujuba</name>
    <name type="common">Chinese jujube</name>
    <name type="synonym">Ziziphus sativa</name>
    <dbReference type="NCBI Taxonomy" id="326968"/>
    <lineage>
        <taxon>Eukaryota</taxon>
        <taxon>Viridiplantae</taxon>
        <taxon>Streptophyta</taxon>
        <taxon>Embryophyta</taxon>
        <taxon>Tracheophyta</taxon>
        <taxon>Spermatophyta</taxon>
        <taxon>Magnoliopsida</taxon>
        <taxon>eudicotyledons</taxon>
        <taxon>Gunneridae</taxon>
        <taxon>Pentapetalae</taxon>
        <taxon>rosids</taxon>
        <taxon>fabids</taxon>
        <taxon>Rosales</taxon>
        <taxon>Rhamnaceae</taxon>
        <taxon>Paliureae</taxon>
        <taxon>Ziziphus</taxon>
    </lineage>
</organism>
<feature type="compositionally biased region" description="Polar residues" evidence="2">
    <location>
        <begin position="327"/>
        <end position="345"/>
    </location>
</feature>
<evidence type="ECO:0000256" key="1">
    <source>
        <dbReference type="PROSITE-ProRule" id="PRU00288"/>
    </source>
</evidence>
<feature type="region of interest" description="Disordered" evidence="2">
    <location>
        <begin position="490"/>
        <end position="528"/>
    </location>
</feature>
<feature type="compositionally biased region" description="Low complexity" evidence="2">
    <location>
        <begin position="493"/>
        <end position="503"/>
    </location>
</feature>
<keyword evidence="1" id="KW-0479">Metal-binding</keyword>
<dbReference type="KEGG" id="zju:107406630"/>
<dbReference type="Pfam" id="PF01412">
    <property type="entry name" value="ArfGap"/>
    <property type="match status" value="1"/>
</dbReference>
<feature type="compositionally biased region" description="Polar residues" evidence="2">
    <location>
        <begin position="177"/>
        <end position="186"/>
    </location>
</feature>
<feature type="compositionally biased region" description="Polar residues" evidence="2">
    <location>
        <begin position="276"/>
        <end position="291"/>
    </location>
</feature>
<dbReference type="InterPro" id="IPR044820">
    <property type="entry name" value="AGD14-like"/>
</dbReference>
<evidence type="ECO:0000259" key="3">
    <source>
        <dbReference type="PROSITE" id="PS50115"/>
    </source>
</evidence>
<dbReference type="InterPro" id="IPR038508">
    <property type="entry name" value="ArfGAP_dom_sf"/>
</dbReference>
<protein>
    <submittedName>
        <fullName evidence="5">Probable ADP-ribosylation factor GTPase-activating protein AGD14 isoform X1</fullName>
    </submittedName>
</protein>
<dbReference type="GO" id="GO:0008270">
    <property type="term" value="F:zinc ion binding"/>
    <property type="evidence" value="ECO:0007669"/>
    <property type="project" value="UniProtKB-KW"/>
</dbReference>
<feature type="compositionally biased region" description="Basic and acidic residues" evidence="2">
    <location>
        <begin position="187"/>
        <end position="275"/>
    </location>
</feature>
<reference evidence="4" key="1">
    <citation type="submission" date="2025-05" db="UniProtKB">
        <authorList>
            <consortium name="RefSeq"/>
        </authorList>
    </citation>
    <scope>NUCLEOTIDE SEQUENCE [LARGE SCALE GENOMIC DNA]</scope>
</reference>
<accession>A0A6P3YYT7</accession>
<keyword evidence="1" id="KW-0863">Zinc-finger</keyword>
<dbReference type="AlphaFoldDB" id="A0A6P3YYT7"/>
<keyword evidence="4" id="KW-1185">Reference proteome</keyword>
<dbReference type="CDD" id="cd08838">
    <property type="entry name" value="ArfGap_AGFG"/>
    <property type="match status" value="1"/>
</dbReference>
<dbReference type="GeneID" id="107406630"/>
<feature type="compositionally biased region" description="Basic and acidic residues" evidence="2">
    <location>
        <begin position="355"/>
        <end position="364"/>
    </location>
</feature>
<feature type="domain" description="Arf-GAP" evidence="3">
    <location>
        <begin position="31"/>
        <end position="149"/>
    </location>
</feature>
<dbReference type="SUPFAM" id="SSF57863">
    <property type="entry name" value="ArfGap/RecO-like zinc finger"/>
    <property type="match status" value="1"/>
</dbReference>
<dbReference type="RefSeq" id="XP_015869260.4">
    <property type="nucleotide sequence ID" value="XM_016013774.4"/>
</dbReference>
<dbReference type="GO" id="GO:0005096">
    <property type="term" value="F:GTPase activator activity"/>
    <property type="evidence" value="ECO:0007669"/>
    <property type="project" value="InterPro"/>
</dbReference>
<evidence type="ECO:0000256" key="2">
    <source>
        <dbReference type="SAM" id="MobiDB-lite"/>
    </source>
</evidence>
<reference evidence="5" key="2">
    <citation type="submission" date="2025-08" db="UniProtKB">
        <authorList>
            <consortium name="RefSeq"/>
        </authorList>
    </citation>
    <scope>IDENTIFICATION</scope>
    <source>
        <tissue evidence="5">Seedling</tissue>
    </source>
</reference>
<dbReference type="PANTHER" id="PTHR46085">
    <property type="entry name" value="ARFGAP/RECO-RELATED"/>
    <property type="match status" value="1"/>
</dbReference>
<keyword evidence="1" id="KW-0862">Zinc</keyword>
<dbReference type="PRINTS" id="PR00405">
    <property type="entry name" value="REVINTRACTNG"/>
</dbReference>
<dbReference type="InterPro" id="IPR001164">
    <property type="entry name" value="ArfGAP_dom"/>
</dbReference>
<dbReference type="Proteomes" id="UP001652623">
    <property type="component" value="Chromosome 1"/>
</dbReference>
<dbReference type="Gene3D" id="1.10.220.150">
    <property type="entry name" value="Arf GTPase activating protein"/>
    <property type="match status" value="1"/>
</dbReference>
<feature type="compositionally biased region" description="Basic and acidic residues" evidence="2">
    <location>
        <begin position="517"/>
        <end position="526"/>
    </location>
</feature>
<evidence type="ECO:0000313" key="5">
    <source>
        <dbReference type="RefSeq" id="XP_015869260.4"/>
    </source>
</evidence>
<evidence type="ECO:0000313" key="4">
    <source>
        <dbReference type="Proteomes" id="UP001652623"/>
    </source>
</evidence>
<name>A0A6P3YYT7_ZIZJJ</name>
<gene>
    <name evidence="5" type="primary">LOC107406630</name>
</gene>
<feature type="compositionally biased region" description="Basic and acidic residues" evidence="2">
    <location>
        <begin position="316"/>
        <end position="326"/>
    </location>
</feature>
<sequence length="680" mass="75967">MLSLSMLSCCKAGGELVAGAVKARKEDEKNQKVVRNLLKHCDNGRCINCGNSGPRFVCMDFATFICIICSGIHREFMHRVKSISISKFTPEEVMLLQDGGNKHARDIYFKEWDSRRHSLPRSRDIDKLREFIKVVYVEKRFMGQRSEKSLRLKPIEEEDSLYRNGSGSRNNRRQQSYEDTNSNNRTLNDDERSRPGDIKNNERNSRYGPDDQKNYDERCPRYERSGSGDQKNYDERNSRYGCNDERTRYGHGDQNNDERNSRYGDNEERTNRGYDQDTTPKQGTFRRSFSQILRHKIGPDRSSGNKKNEASSVSEGEQKEEERSPEQQRTQRSATLGNVDPTLQRSASSSSTESVTKKQVETKKTISKSMTVLDADPEPAPQRIKKIIVSTIKTESTSTTSSNDNNWASFGSSGGNIDAAGPASPSVPIKEVHSSSKADAGLDLLLSLDLTPSSTIPGSGSQSTAQQSLPLSNEFSNKESWILSLVSNPQEWSSSPTFSSSQSVLNEIHDTSSAGESESHSSDKKSGQRQVLPEYLFAGAYPSSTPPYAVQSHRMVYGMQMLYPSVANLHAIHQQPQQANPFDMCNASTPVQNSMYPSMVPMQGTLSQSSAQTVLIDPSSQQWRTQSLPYATVQQQFYTSRMSNGTYMEQQTHLRHQGVGGYGNTIQQTGARVNGGNPFA</sequence>
<dbReference type="InterPro" id="IPR037278">
    <property type="entry name" value="ARFGAP/RecO"/>
</dbReference>
<dbReference type="PROSITE" id="PS50115">
    <property type="entry name" value="ARFGAP"/>
    <property type="match status" value="1"/>
</dbReference>
<dbReference type="PANTHER" id="PTHR46085:SF9">
    <property type="entry name" value="MUCIN-5AC-LIKE"/>
    <property type="match status" value="1"/>
</dbReference>
<feature type="region of interest" description="Disordered" evidence="2">
    <location>
        <begin position="161"/>
        <end position="364"/>
    </location>
</feature>
<dbReference type="SMART" id="SM00105">
    <property type="entry name" value="ArfGap"/>
    <property type="match status" value="1"/>
</dbReference>
<proteinExistence type="predicted"/>
<dbReference type="InParanoid" id="A0A6P3YYT7"/>